<evidence type="ECO:0000313" key="1">
    <source>
        <dbReference type="EMBL" id="CBI41963.1"/>
    </source>
</evidence>
<organism evidence="1 2">
    <name type="scientific">Bacillus amyloliquefaciens (strain ATCC 23350 / DSM 7 / BCRC 11601 / CCUG 28519 / NBRC 15535 / NRRL B-14393 / F)</name>
    <dbReference type="NCBI Taxonomy" id="692420"/>
    <lineage>
        <taxon>Bacteria</taxon>
        <taxon>Bacillati</taxon>
        <taxon>Bacillota</taxon>
        <taxon>Bacilli</taxon>
        <taxon>Bacillales</taxon>
        <taxon>Bacillaceae</taxon>
        <taxon>Bacillus</taxon>
        <taxon>Bacillus amyloliquefaciens group</taxon>
    </lineage>
</organism>
<dbReference type="KEGG" id="bao:BAMF_0837"/>
<reference evidence="1 2" key="1">
    <citation type="journal article" date="2011" name="Int. J. Syst. Evol. Microbiol.">
        <title>Relationship of Bacillus amyloliquefaciens clades associated with strains DSM 7T and FZB42T: a proposal for Bacillus amyloliquefaciens subsp. amyloliquefaciens subsp. nov. and Bacillus amyloliquefaciens subsp. plantarum subsp. nov. based on complete genome sequence comparisons.</title>
        <authorList>
            <person name="Borriss R."/>
            <person name="Chen X.H."/>
            <person name="Rueckert C."/>
            <person name="Blom J."/>
            <person name="Becker A."/>
            <person name="Baumgarth B."/>
            <person name="Fan B."/>
            <person name="Pukall R."/>
            <person name="Schumann P."/>
            <person name="Sproer C."/>
            <person name="Junge H."/>
            <person name="Vater J."/>
            <person name="Puhler A."/>
            <person name="Klenk H.P."/>
        </authorList>
    </citation>
    <scope>NUCLEOTIDE SEQUENCE [LARGE SCALE GENOMIC DNA]</scope>
    <source>
        <strain evidence="2">DSM 7</strain>
    </source>
</reference>
<sequence>MSTWSGVLTIRDWYEAALRHNYYSLILLIEFLVYEKKTVRLQDSEELLNFYLQEKFRDRMNAYLLAFEQERQYGKPV</sequence>
<proteinExistence type="predicted"/>
<accession>A0A9P1NGL1</accession>
<dbReference type="EMBL" id="FN597644">
    <property type="protein sequence ID" value="CBI41963.1"/>
    <property type="molecule type" value="Genomic_DNA"/>
</dbReference>
<dbReference type="Proteomes" id="UP000006562">
    <property type="component" value="Chromosome"/>
</dbReference>
<evidence type="ECO:0000313" key="2">
    <source>
        <dbReference type="Proteomes" id="UP000006562"/>
    </source>
</evidence>
<reference evidence="2" key="2">
    <citation type="journal article" date="2011" name="J. Biotechnol.">
        <title>Genome sequence of B. amyloliquefaciens type strain DSM7(T) reveals differences to plant-associated B. amyloliquefaciens FZB42.</title>
        <authorList>
            <person name="Ruckert C."/>
            <person name="Blom J."/>
            <person name="Chen X."/>
            <person name="Reva O."/>
            <person name="Borriss R."/>
        </authorList>
    </citation>
    <scope>NUCLEOTIDE SEQUENCE [LARGE SCALE GENOMIC DNA]</scope>
    <source>
        <strain evidence="2">DSM 7</strain>
    </source>
</reference>
<dbReference type="AlphaFoldDB" id="A0A9P1NGL1"/>
<keyword evidence="2" id="KW-1185">Reference proteome</keyword>
<gene>
    <name evidence="1" type="primary">RBAM_026690</name>
    <name evidence="1" type="ordered locus">BAMF_0837</name>
</gene>
<protein>
    <submittedName>
        <fullName evidence="1">Uncharacterized protein</fullName>
    </submittedName>
</protein>
<name>A0A9P1NGL1_BACAS</name>